<keyword evidence="2 4" id="KW-0812">Transmembrane</keyword>
<comment type="subcellular location">
    <subcellularLocation>
        <location evidence="1">Membrane</location>
    </subcellularLocation>
</comment>
<dbReference type="InterPro" id="IPR003599">
    <property type="entry name" value="Ig_sub"/>
</dbReference>
<dbReference type="PANTHER" id="PTHR11860:SF87">
    <property type="entry name" value="CMRF35-LIKE MOLECULE 8"/>
    <property type="match status" value="1"/>
</dbReference>
<dbReference type="GO" id="GO:0004888">
    <property type="term" value="F:transmembrane signaling receptor activity"/>
    <property type="evidence" value="ECO:0007669"/>
    <property type="project" value="TreeGrafter"/>
</dbReference>
<reference evidence="7" key="1">
    <citation type="thesis" date="2021" institute="BYU ScholarsArchive" country="Provo, UT, USA">
        <title>Applications of and Algorithms for Genome Assembly and Genomic Analyses with an Emphasis on Marine Teleosts.</title>
        <authorList>
            <person name="Pickett B.D."/>
        </authorList>
    </citation>
    <scope>NUCLEOTIDE SEQUENCE</scope>
    <source>
        <strain evidence="7">HI-2016</strain>
    </source>
</reference>
<keyword evidence="5" id="KW-0732">Signal</keyword>
<feature type="transmembrane region" description="Helical" evidence="4">
    <location>
        <begin position="344"/>
        <end position="362"/>
    </location>
</feature>
<dbReference type="CDD" id="cd05716">
    <property type="entry name" value="IgV_pIgR_like"/>
    <property type="match status" value="1"/>
</dbReference>
<feature type="domain" description="Ig-like" evidence="6">
    <location>
        <begin position="3"/>
        <end position="121"/>
    </location>
</feature>
<dbReference type="Gene3D" id="2.60.40.10">
    <property type="entry name" value="Immunoglobulins"/>
    <property type="match status" value="2"/>
</dbReference>
<feature type="transmembrane region" description="Helical" evidence="4">
    <location>
        <begin position="280"/>
        <end position="300"/>
    </location>
</feature>
<dbReference type="InterPro" id="IPR036179">
    <property type="entry name" value="Ig-like_dom_sf"/>
</dbReference>
<dbReference type="InterPro" id="IPR013106">
    <property type="entry name" value="Ig_V-set"/>
</dbReference>
<proteinExistence type="predicted"/>
<evidence type="ECO:0000256" key="1">
    <source>
        <dbReference type="ARBA" id="ARBA00004370"/>
    </source>
</evidence>
<gene>
    <name evidence="7" type="ORF">JZ751_013893</name>
</gene>
<dbReference type="InterPro" id="IPR050671">
    <property type="entry name" value="CD300_family_receptors"/>
</dbReference>
<dbReference type="EMBL" id="JAFBMS010000223">
    <property type="protein sequence ID" value="KAG9333017.1"/>
    <property type="molecule type" value="Genomic_DNA"/>
</dbReference>
<evidence type="ECO:0000256" key="4">
    <source>
        <dbReference type="SAM" id="Phobius"/>
    </source>
</evidence>
<dbReference type="InterPro" id="IPR007110">
    <property type="entry name" value="Ig-like_dom"/>
</dbReference>
<feature type="chain" id="PRO_5035791057" description="Ig-like domain-containing protein" evidence="5">
    <location>
        <begin position="19"/>
        <end position="384"/>
    </location>
</feature>
<dbReference type="OrthoDB" id="8920197at2759"/>
<sequence length="384" mass="43365">MDPLLFLLFVIGVQGAESVRTLSNVSVQRRGSVSIPCFYDQKYRDKFKYWCKGGNWDFCSTIARSDSPLSSGDVSITDDPAQLVFTVTMRNLQRSDSGYYWCGVDLRNAVDDGAYLYLKVTAGEEGGSVSIQCHYGDSLRTSVKMWCSFSERSPCLTPGGTGMSQHASVQISDNRIGAFTVTVRGLERKDTGWYFCSAGEEQIPVHITVTQRVTQRAVTQRVTTNWKSDFVFVLSYSLESHHNLGRSPQTRDTDQSEHRPRFSLSLVSSWGVLDTLLKSALAVVYITCTIIAAVKTWTYCKQRRDGAPEYDGGMKRREDGLVRLKLMLSVVYMTVTHYCMSQKIQQLYLFFFSLSGILTLLLRYQPESNRVWCQSKFIPPIRSG</sequence>
<dbReference type="GO" id="GO:0005886">
    <property type="term" value="C:plasma membrane"/>
    <property type="evidence" value="ECO:0007669"/>
    <property type="project" value="TreeGrafter"/>
</dbReference>
<dbReference type="Proteomes" id="UP000824540">
    <property type="component" value="Unassembled WGS sequence"/>
</dbReference>
<evidence type="ECO:0000313" key="7">
    <source>
        <dbReference type="EMBL" id="KAG9333017.1"/>
    </source>
</evidence>
<dbReference type="PANTHER" id="PTHR11860">
    <property type="entry name" value="POLYMERIC-IMMUNOGLOBULIN RECEPTOR"/>
    <property type="match status" value="1"/>
</dbReference>
<keyword evidence="8" id="KW-1185">Reference proteome</keyword>
<protein>
    <recommendedName>
        <fullName evidence="6">Ig-like domain-containing protein</fullName>
    </recommendedName>
</protein>
<evidence type="ECO:0000313" key="8">
    <source>
        <dbReference type="Proteomes" id="UP000824540"/>
    </source>
</evidence>
<accession>A0A8T2N943</accession>
<dbReference type="SUPFAM" id="SSF48726">
    <property type="entry name" value="Immunoglobulin"/>
    <property type="match status" value="2"/>
</dbReference>
<keyword evidence="3 4" id="KW-0472">Membrane</keyword>
<dbReference type="PROSITE" id="PS50835">
    <property type="entry name" value="IG_LIKE"/>
    <property type="match status" value="1"/>
</dbReference>
<evidence type="ECO:0000256" key="5">
    <source>
        <dbReference type="SAM" id="SignalP"/>
    </source>
</evidence>
<dbReference type="AlphaFoldDB" id="A0A8T2N943"/>
<evidence type="ECO:0000256" key="3">
    <source>
        <dbReference type="ARBA" id="ARBA00023136"/>
    </source>
</evidence>
<organism evidence="7 8">
    <name type="scientific">Albula glossodonta</name>
    <name type="common">roundjaw bonefish</name>
    <dbReference type="NCBI Taxonomy" id="121402"/>
    <lineage>
        <taxon>Eukaryota</taxon>
        <taxon>Metazoa</taxon>
        <taxon>Chordata</taxon>
        <taxon>Craniata</taxon>
        <taxon>Vertebrata</taxon>
        <taxon>Euteleostomi</taxon>
        <taxon>Actinopterygii</taxon>
        <taxon>Neopterygii</taxon>
        <taxon>Teleostei</taxon>
        <taxon>Albuliformes</taxon>
        <taxon>Albulidae</taxon>
        <taxon>Albula</taxon>
    </lineage>
</organism>
<comment type="caution">
    <text evidence="7">The sequence shown here is derived from an EMBL/GenBank/DDBJ whole genome shotgun (WGS) entry which is preliminary data.</text>
</comment>
<feature type="signal peptide" evidence="5">
    <location>
        <begin position="1"/>
        <end position="18"/>
    </location>
</feature>
<dbReference type="InterPro" id="IPR013783">
    <property type="entry name" value="Ig-like_fold"/>
</dbReference>
<dbReference type="SMART" id="SM00409">
    <property type="entry name" value="IG"/>
    <property type="match status" value="2"/>
</dbReference>
<keyword evidence="4" id="KW-1133">Transmembrane helix</keyword>
<name>A0A8T2N943_9TELE</name>
<evidence type="ECO:0000256" key="2">
    <source>
        <dbReference type="ARBA" id="ARBA00022692"/>
    </source>
</evidence>
<evidence type="ECO:0000259" key="6">
    <source>
        <dbReference type="PROSITE" id="PS50835"/>
    </source>
</evidence>
<dbReference type="Pfam" id="PF07686">
    <property type="entry name" value="V-set"/>
    <property type="match status" value="1"/>
</dbReference>